<dbReference type="EMBL" id="PQXL01000096">
    <property type="protein sequence ID" value="THV51880.1"/>
    <property type="molecule type" value="Genomic_DNA"/>
</dbReference>
<evidence type="ECO:0000256" key="1">
    <source>
        <dbReference type="SAM" id="MobiDB-lite"/>
    </source>
</evidence>
<dbReference type="OrthoDB" id="62952at2759"/>
<reference evidence="2 3" key="1">
    <citation type="submission" date="2017-12" db="EMBL/GenBank/DDBJ databases">
        <title>Comparative genomics of Botrytis spp.</title>
        <authorList>
            <person name="Valero-Jimenez C.A."/>
            <person name="Tapia P."/>
            <person name="Veloso J."/>
            <person name="Silva-Moreno E."/>
            <person name="Staats M."/>
            <person name="Valdes J.H."/>
            <person name="Van Kan J.A.L."/>
        </authorList>
    </citation>
    <scope>NUCLEOTIDE SEQUENCE [LARGE SCALE GENOMIC DNA]</scope>
    <source>
        <strain evidence="2 3">MUCL435</strain>
    </source>
</reference>
<gene>
    <name evidence="2" type="ORF">BGAL_0096g00270</name>
</gene>
<feature type="region of interest" description="Disordered" evidence="1">
    <location>
        <begin position="1"/>
        <end position="57"/>
    </location>
</feature>
<name>A0A4S8R377_9HELO</name>
<dbReference type="Proteomes" id="UP000308671">
    <property type="component" value="Unassembled WGS sequence"/>
</dbReference>
<accession>A0A4S8R377</accession>
<organism evidence="2 3">
    <name type="scientific">Botrytis galanthina</name>
    <dbReference type="NCBI Taxonomy" id="278940"/>
    <lineage>
        <taxon>Eukaryota</taxon>
        <taxon>Fungi</taxon>
        <taxon>Dikarya</taxon>
        <taxon>Ascomycota</taxon>
        <taxon>Pezizomycotina</taxon>
        <taxon>Leotiomycetes</taxon>
        <taxon>Helotiales</taxon>
        <taxon>Sclerotiniaceae</taxon>
        <taxon>Botrytis</taxon>
    </lineage>
</organism>
<proteinExistence type="predicted"/>
<evidence type="ECO:0000313" key="3">
    <source>
        <dbReference type="Proteomes" id="UP000308671"/>
    </source>
</evidence>
<protein>
    <submittedName>
        <fullName evidence="2">Uncharacterized protein</fullName>
    </submittedName>
</protein>
<comment type="caution">
    <text evidence="2">The sequence shown here is derived from an EMBL/GenBank/DDBJ whole genome shotgun (WGS) entry which is preliminary data.</text>
</comment>
<evidence type="ECO:0000313" key="2">
    <source>
        <dbReference type="EMBL" id="THV51880.1"/>
    </source>
</evidence>
<keyword evidence="3" id="KW-1185">Reference proteome</keyword>
<dbReference type="AlphaFoldDB" id="A0A4S8R377"/>
<feature type="compositionally biased region" description="Polar residues" evidence="1">
    <location>
        <begin position="28"/>
        <end position="57"/>
    </location>
</feature>
<sequence length="645" mass="74195">MSSESMESPEISNTTITDEETAGEPMVNDQQESLQSDVSQDTETGSESGTTKITFQPPGSSLCGSLAALSDQVSQMLTGDQLTKVAKLIHSHLPTTVGNPEMPVDGCPLLELIPIECRKQIWECLLYNPLLVESYAGDDYRAAFNLSPAILRVNKQTYNEGMDILYGRNRFLVQCTPYSSTCYRFAICALTRYQELENTSTAAEGDEQIIPAAKYVQHWSIVLSATVQGSPYTGNGLALLCRNIYMASIQSIEVLIIPRGIESGWDSADKYGDETQLALTLKPLERLRNIPRVTIRAAEFDEIPIDVMSEDEELADEFTPIFPNPVDEVRLITLIQGNSDVEIIEEMYKNLLTYAQTFERIEEFKLDMKRLNVENWYHMSEEPIDQPLEAERSSFDVSETTTDFFTSGNPFMSSSHPVESKLYLAKIAMKEDNVEGFKIHRTTLMRYLEPQYEAIEAASKDLVDFIKIEKRLDGFFDPREYHRSRCLDTANEAMVLLEDYASSFARRLERKTKLAIRKQKLLFESRYDALPREQLLRSCEMSYEKQWWNRFVDNYKKAVDDMDTQFLAIREARKKLYAWDLQSTVRETAFMPRALDEMIDWETYEPDMRVNEEWLEYRSYANNESLEHEYDHESDLNNHGWASVE</sequence>